<evidence type="ECO:0000256" key="6">
    <source>
        <dbReference type="ARBA" id="ARBA00023136"/>
    </source>
</evidence>
<feature type="transmembrane region" description="Helical" evidence="8">
    <location>
        <begin position="100"/>
        <end position="125"/>
    </location>
</feature>
<dbReference type="EMBL" id="JANBTW010000144">
    <property type="protein sequence ID" value="KAJ2669655.1"/>
    <property type="molecule type" value="Genomic_DNA"/>
</dbReference>
<evidence type="ECO:0000256" key="3">
    <source>
        <dbReference type="ARBA" id="ARBA00022692"/>
    </source>
</evidence>
<reference evidence="9" key="1">
    <citation type="submission" date="2022-07" db="EMBL/GenBank/DDBJ databases">
        <title>Phylogenomic reconstructions and comparative analyses of Kickxellomycotina fungi.</title>
        <authorList>
            <person name="Reynolds N.K."/>
            <person name="Stajich J.E."/>
            <person name="Barry K."/>
            <person name="Grigoriev I.V."/>
            <person name="Crous P."/>
            <person name="Smith M.E."/>
        </authorList>
    </citation>
    <scope>NUCLEOTIDE SEQUENCE</scope>
    <source>
        <strain evidence="9">NRRL 3115</strain>
    </source>
</reference>
<keyword evidence="5 8" id="KW-1133">Transmembrane helix</keyword>
<keyword evidence="3 8" id="KW-0812">Transmembrane</keyword>
<accession>A0A9W8KU29</accession>
<sequence length="165" mass="19526">MANQSAKRIVQENASRISLLRKLLVSINLFYLTVRTLQGLVWTELAMYLVTLGLEFLVYTKLCEFAQAKYDPGNVLVDPGTDLAQPGLVSYMFDYLYVSWLVHLLSLMTRWAWLLYLSIPIYLVVRFGPQLRQMLMPHREEPEKEEDPKKREKRERKKQKVRYVR</sequence>
<evidence type="ECO:0000313" key="9">
    <source>
        <dbReference type="EMBL" id="KAJ2669655.1"/>
    </source>
</evidence>
<dbReference type="GO" id="GO:0005789">
    <property type="term" value="C:endoplasmic reticulum membrane"/>
    <property type="evidence" value="ECO:0007669"/>
    <property type="project" value="UniProtKB-SubCell"/>
</dbReference>
<dbReference type="OrthoDB" id="276296at2759"/>
<feature type="compositionally biased region" description="Basic and acidic residues" evidence="7">
    <location>
        <begin position="138"/>
        <end position="150"/>
    </location>
</feature>
<comment type="similarity">
    <text evidence="2">Belongs to the TMEM208 family.</text>
</comment>
<dbReference type="GO" id="GO:0006624">
    <property type="term" value="P:vacuolar protein processing"/>
    <property type="evidence" value="ECO:0007669"/>
    <property type="project" value="TreeGrafter"/>
</dbReference>
<organism evidence="9 10">
    <name type="scientific">Coemansia spiralis</name>
    <dbReference type="NCBI Taxonomy" id="417178"/>
    <lineage>
        <taxon>Eukaryota</taxon>
        <taxon>Fungi</taxon>
        <taxon>Fungi incertae sedis</taxon>
        <taxon>Zoopagomycota</taxon>
        <taxon>Kickxellomycotina</taxon>
        <taxon>Kickxellomycetes</taxon>
        <taxon>Kickxellales</taxon>
        <taxon>Kickxellaceae</taxon>
        <taxon>Coemansia</taxon>
    </lineage>
</organism>
<evidence type="ECO:0000313" key="10">
    <source>
        <dbReference type="Proteomes" id="UP001151518"/>
    </source>
</evidence>
<dbReference type="Proteomes" id="UP001151518">
    <property type="component" value="Unassembled WGS sequence"/>
</dbReference>
<protein>
    <recommendedName>
        <fullName evidence="11">DUF788-domain-containing protein</fullName>
    </recommendedName>
</protein>
<dbReference type="InterPro" id="IPR008506">
    <property type="entry name" value="SND2/TMEM208"/>
</dbReference>
<dbReference type="GO" id="GO:0005773">
    <property type="term" value="C:vacuole"/>
    <property type="evidence" value="ECO:0007669"/>
    <property type="project" value="GOC"/>
</dbReference>
<evidence type="ECO:0000256" key="8">
    <source>
        <dbReference type="SAM" id="Phobius"/>
    </source>
</evidence>
<feature type="region of interest" description="Disordered" evidence="7">
    <location>
        <begin position="138"/>
        <end position="165"/>
    </location>
</feature>
<gene>
    <name evidence="9" type="ORF">GGI25_006080</name>
</gene>
<proteinExistence type="inferred from homology"/>
<dbReference type="PANTHER" id="PTHR13505:SF7">
    <property type="entry name" value="TRANSMEMBRANE PROTEIN 208"/>
    <property type="match status" value="1"/>
</dbReference>
<dbReference type="Pfam" id="PF05620">
    <property type="entry name" value="TMEM208_SND2"/>
    <property type="match status" value="1"/>
</dbReference>
<evidence type="ECO:0008006" key="11">
    <source>
        <dbReference type="Google" id="ProtNLM"/>
    </source>
</evidence>
<evidence type="ECO:0000256" key="2">
    <source>
        <dbReference type="ARBA" id="ARBA00009950"/>
    </source>
</evidence>
<comment type="caution">
    <text evidence="9">The sequence shown here is derived from an EMBL/GenBank/DDBJ whole genome shotgun (WGS) entry which is preliminary data.</text>
</comment>
<feature type="compositionally biased region" description="Basic residues" evidence="7">
    <location>
        <begin position="151"/>
        <end position="165"/>
    </location>
</feature>
<comment type="subcellular location">
    <subcellularLocation>
        <location evidence="1">Endoplasmic reticulum membrane</location>
        <topology evidence="1">Multi-pass membrane protein</topology>
    </subcellularLocation>
</comment>
<keyword evidence="4" id="KW-0256">Endoplasmic reticulum</keyword>
<evidence type="ECO:0000256" key="7">
    <source>
        <dbReference type="SAM" id="MobiDB-lite"/>
    </source>
</evidence>
<dbReference type="PANTHER" id="PTHR13505">
    <property type="entry name" value="TRANSMEMBRANE PROTEIN 208"/>
    <property type="match status" value="1"/>
</dbReference>
<name>A0A9W8KU29_9FUNG</name>
<evidence type="ECO:0000256" key="1">
    <source>
        <dbReference type="ARBA" id="ARBA00004477"/>
    </source>
</evidence>
<keyword evidence="6 8" id="KW-0472">Membrane</keyword>
<evidence type="ECO:0000256" key="5">
    <source>
        <dbReference type="ARBA" id="ARBA00022989"/>
    </source>
</evidence>
<evidence type="ECO:0000256" key="4">
    <source>
        <dbReference type="ARBA" id="ARBA00022824"/>
    </source>
</evidence>
<dbReference type="AlphaFoldDB" id="A0A9W8KU29"/>